<protein>
    <submittedName>
        <fullName evidence="1">Uncharacterized protein</fullName>
    </submittedName>
</protein>
<comment type="caution">
    <text evidence="1">The sequence shown here is derived from an EMBL/GenBank/DDBJ whole genome shotgun (WGS) entry which is preliminary data.</text>
</comment>
<sequence>MLDFCLRRGLLLLTRRRGDGSILLLLFISHLITVTSK</sequence>
<gene>
    <name evidence="1" type="ORF">ASZ90_009090</name>
</gene>
<proteinExistence type="predicted"/>
<reference evidence="1" key="1">
    <citation type="journal article" date="2015" name="Proc. Natl. Acad. Sci. U.S.A.">
        <title>Networks of energetic and metabolic interactions define dynamics in microbial communities.</title>
        <authorList>
            <person name="Embree M."/>
            <person name="Liu J.K."/>
            <person name="Al-Bassam M.M."/>
            <person name="Zengler K."/>
        </authorList>
    </citation>
    <scope>NUCLEOTIDE SEQUENCE</scope>
</reference>
<accession>A0A0W8FKD3</accession>
<name>A0A0W8FKD3_9ZZZZ</name>
<dbReference type="AlphaFoldDB" id="A0A0W8FKD3"/>
<evidence type="ECO:0000313" key="1">
    <source>
        <dbReference type="EMBL" id="KUG21170.1"/>
    </source>
</evidence>
<dbReference type="EMBL" id="LNQE01001095">
    <property type="protein sequence ID" value="KUG21170.1"/>
    <property type="molecule type" value="Genomic_DNA"/>
</dbReference>
<organism evidence="1">
    <name type="scientific">hydrocarbon metagenome</name>
    <dbReference type="NCBI Taxonomy" id="938273"/>
    <lineage>
        <taxon>unclassified sequences</taxon>
        <taxon>metagenomes</taxon>
        <taxon>ecological metagenomes</taxon>
    </lineage>
</organism>